<gene>
    <name evidence="3" type="ORF">MAPG_02277</name>
</gene>
<dbReference type="EMBL" id="ADBL01000575">
    <property type="status" value="NOT_ANNOTATED_CDS"/>
    <property type="molecule type" value="Genomic_DNA"/>
</dbReference>
<keyword evidence="5" id="KW-1185">Reference proteome</keyword>
<reference evidence="3" key="1">
    <citation type="submission" date="2010-05" db="EMBL/GenBank/DDBJ databases">
        <title>The Genome Sequence of Magnaporthe poae strain ATCC 64411.</title>
        <authorList>
            <consortium name="The Broad Institute Genome Sequencing Platform"/>
            <consortium name="Broad Institute Genome Sequencing Center for Infectious Disease"/>
            <person name="Ma L.-J."/>
            <person name="Dead R."/>
            <person name="Young S."/>
            <person name="Zeng Q."/>
            <person name="Koehrsen M."/>
            <person name="Alvarado L."/>
            <person name="Berlin A."/>
            <person name="Chapman S.B."/>
            <person name="Chen Z."/>
            <person name="Freedman E."/>
            <person name="Gellesch M."/>
            <person name="Goldberg J."/>
            <person name="Griggs A."/>
            <person name="Gujja S."/>
            <person name="Heilman E.R."/>
            <person name="Heiman D."/>
            <person name="Hepburn T."/>
            <person name="Howarth C."/>
            <person name="Jen D."/>
            <person name="Larson L."/>
            <person name="Mehta T."/>
            <person name="Neiman D."/>
            <person name="Pearson M."/>
            <person name="Roberts A."/>
            <person name="Saif S."/>
            <person name="Shea T."/>
            <person name="Shenoy N."/>
            <person name="Sisk P."/>
            <person name="Stolte C."/>
            <person name="Sykes S."/>
            <person name="Walk T."/>
            <person name="White J."/>
            <person name="Yandava C."/>
            <person name="Haas B."/>
            <person name="Nusbaum C."/>
            <person name="Birren B."/>
        </authorList>
    </citation>
    <scope>NUCLEOTIDE SEQUENCE</scope>
    <source>
        <strain evidence="3">ATCC 64411</strain>
    </source>
</reference>
<reference evidence="4" key="4">
    <citation type="journal article" date="2015" name="G3 (Bethesda)">
        <title>Genome sequences of three phytopathogenic species of the Magnaporthaceae family of fungi.</title>
        <authorList>
            <person name="Okagaki L.H."/>
            <person name="Nunes C.C."/>
            <person name="Sailsbery J."/>
            <person name="Clay B."/>
            <person name="Brown D."/>
            <person name="John T."/>
            <person name="Oh Y."/>
            <person name="Young N."/>
            <person name="Fitzgerald M."/>
            <person name="Haas B.J."/>
            <person name="Zeng Q."/>
            <person name="Young S."/>
            <person name="Adiconis X."/>
            <person name="Fan L."/>
            <person name="Levin J.Z."/>
            <person name="Mitchell T.K."/>
            <person name="Okubara P.A."/>
            <person name="Farman M.L."/>
            <person name="Kohn L.M."/>
            <person name="Birren B."/>
            <person name="Ma L.-J."/>
            <person name="Dean R.A."/>
        </authorList>
    </citation>
    <scope>NUCLEOTIDE SEQUENCE</scope>
    <source>
        <strain evidence="4">ATCC 64411 / 73-15</strain>
    </source>
</reference>
<dbReference type="EnsemblFungi" id="MAPG_02277T0">
    <property type="protein sequence ID" value="MAPG_02277T0"/>
    <property type="gene ID" value="MAPG_02277"/>
</dbReference>
<evidence type="ECO:0000256" key="1">
    <source>
        <dbReference type="SAM" id="MobiDB-lite"/>
    </source>
</evidence>
<reference evidence="3" key="3">
    <citation type="submission" date="2011-03" db="EMBL/GenBank/DDBJ databases">
        <title>Annotation of Magnaporthe poae ATCC 64411.</title>
        <authorList>
            <person name="Ma L.-J."/>
            <person name="Dead R."/>
            <person name="Young S.K."/>
            <person name="Zeng Q."/>
            <person name="Gargeya S."/>
            <person name="Fitzgerald M."/>
            <person name="Haas B."/>
            <person name="Abouelleil A."/>
            <person name="Alvarado L."/>
            <person name="Arachchi H.M."/>
            <person name="Berlin A."/>
            <person name="Brown A."/>
            <person name="Chapman S.B."/>
            <person name="Chen Z."/>
            <person name="Dunbar C."/>
            <person name="Freedman E."/>
            <person name="Gearin G."/>
            <person name="Gellesch M."/>
            <person name="Goldberg J."/>
            <person name="Griggs A."/>
            <person name="Gujja S."/>
            <person name="Heiman D."/>
            <person name="Howarth C."/>
            <person name="Larson L."/>
            <person name="Lui A."/>
            <person name="MacDonald P.J.P."/>
            <person name="Mehta T."/>
            <person name="Montmayeur A."/>
            <person name="Murphy C."/>
            <person name="Neiman D."/>
            <person name="Pearson M."/>
            <person name="Priest M."/>
            <person name="Roberts A."/>
            <person name="Saif S."/>
            <person name="Shea T."/>
            <person name="Shenoy N."/>
            <person name="Sisk P."/>
            <person name="Stolte C."/>
            <person name="Sykes S."/>
            <person name="Yandava C."/>
            <person name="Wortman J."/>
            <person name="Nusbaum C."/>
            <person name="Birren B."/>
        </authorList>
    </citation>
    <scope>NUCLEOTIDE SEQUENCE</scope>
    <source>
        <strain evidence="3">ATCC 64411</strain>
    </source>
</reference>
<dbReference type="VEuPathDB" id="FungiDB:MAPG_02277"/>
<keyword evidence="2" id="KW-0732">Signal</keyword>
<evidence type="ECO:0000313" key="3">
    <source>
        <dbReference type="EMBL" id="KLU83212.1"/>
    </source>
</evidence>
<proteinExistence type="predicted"/>
<organism evidence="4 5">
    <name type="scientific">Magnaporthiopsis poae (strain ATCC 64411 / 73-15)</name>
    <name type="common">Kentucky bluegrass fungus</name>
    <name type="synonym">Magnaporthe poae</name>
    <dbReference type="NCBI Taxonomy" id="644358"/>
    <lineage>
        <taxon>Eukaryota</taxon>
        <taxon>Fungi</taxon>
        <taxon>Dikarya</taxon>
        <taxon>Ascomycota</taxon>
        <taxon>Pezizomycotina</taxon>
        <taxon>Sordariomycetes</taxon>
        <taxon>Sordariomycetidae</taxon>
        <taxon>Magnaporthales</taxon>
        <taxon>Magnaporthaceae</taxon>
        <taxon>Magnaporthiopsis</taxon>
    </lineage>
</organism>
<feature type="chain" id="PRO_5009385238" description="Secreted protein" evidence="2">
    <location>
        <begin position="18"/>
        <end position="104"/>
    </location>
</feature>
<evidence type="ECO:0008006" key="6">
    <source>
        <dbReference type="Google" id="ProtNLM"/>
    </source>
</evidence>
<evidence type="ECO:0000256" key="2">
    <source>
        <dbReference type="SAM" id="SignalP"/>
    </source>
</evidence>
<dbReference type="EMBL" id="GL876967">
    <property type="protein sequence ID" value="KLU83212.1"/>
    <property type="molecule type" value="Genomic_DNA"/>
</dbReference>
<accession>A0A0C4DQX9</accession>
<protein>
    <recommendedName>
        <fullName evidence="6">Secreted protein</fullName>
    </recommendedName>
</protein>
<reference evidence="5" key="2">
    <citation type="submission" date="2010-05" db="EMBL/GenBank/DDBJ databases">
        <title>The genome sequence of Magnaporthe poae strain ATCC 64411.</title>
        <authorList>
            <person name="Ma L.-J."/>
            <person name="Dead R."/>
            <person name="Young S."/>
            <person name="Zeng Q."/>
            <person name="Koehrsen M."/>
            <person name="Alvarado L."/>
            <person name="Berlin A."/>
            <person name="Chapman S.B."/>
            <person name="Chen Z."/>
            <person name="Freedman E."/>
            <person name="Gellesch M."/>
            <person name="Goldberg J."/>
            <person name="Griggs A."/>
            <person name="Gujja S."/>
            <person name="Heilman E.R."/>
            <person name="Heiman D."/>
            <person name="Hepburn T."/>
            <person name="Howarth C."/>
            <person name="Jen D."/>
            <person name="Larson L."/>
            <person name="Mehta T."/>
            <person name="Neiman D."/>
            <person name="Pearson M."/>
            <person name="Roberts A."/>
            <person name="Saif S."/>
            <person name="Shea T."/>
            <person name="Shenoy N."/>
            <person name="Sisk P."/>
            <person name="Stolte C."/>
            <person name="Sykes S."/>
            <person name="Walk T."/>
            <person name="White J."/>
            <person name="Yandava C."/>
            <person name="Haas B."/>
            <person name="Nusbaum C."/>
            <person name="Birren B."/>
        </authorList>
    </citation>
    <scope>NUCLEOTIDE SEQUENCE [LARGE SCALE GENOMIC DNA]</scope>
    <source>
        <strain evidence="5">ATCC 64411 / 73-15</strain>
    </source>
</reference>
<feature type="signal peptide" evidence="2">
    <location>
        <begin position="1"/>
        <end position="17"/>
    </location>
</feature>
<feature type="region of interest" description="Disordered" evidence="1">
    <location>
        <begin position="54"/>
        <end position="104"/>
    </location>
</feature>
<reference evidence="4" key="5">
    <citation type="submission" date="2015-06" db="UniProtKB">
        <authorList>
            <consortium name="EnsemblFungi"/>
        </authorList>
    </citation>
    <scope>IDENTIFICATION</scope>
    <source>
        <strain evidence="4">ATCC 64411</strain>
    </source>
</reference>
<name>A0A0C4DQX9_MAGP6</name>
<evidence type="ECO:0000313" key="4">
    <source>
        <dbReference type="EnsemblFungi" id="MAPG_02277T0"/>
    </source>
</evidence>
<evidence type="ECO:0000313" key="5">
    <source>
        <dbReference type="Proteomes" id="UP000011715"/>
    </source>
</evidence>
<dbReference type="AlphaFoldDB" id="A0A0C4DQX9"/>
<dbReference type="Proteomes" id="UP000011715">
    <property type="component" value="Unassembled WGS sequence"/>
</dbReference>
<sequence length="104" mass="11915">MILFHFIFVFVHMNLLTSPPYLYTAYPVPLDPFRNDPIIRCGWPAGRQSVVRSLVRQRQGMTTSRKKKATSGWRHGEGGARRIWSWPGRNQTAPWGRTTDGGCL</sequence>